<dbReference type="Proteomes" id="UP000398389">
    <property type="component" value="Unassembled WGS sequence"/>
</dbReference>
<sequence>MKFSTLFIVATSAASFSAATPIDWYSWTIDKAGQAFFGNFREKEEFNVPVNSEGPYQVLKPLVSSEALQALILEPALKIAANKLYYAATLSQGMYGHPTRIIGSPGHFATLREVEGKLRSTGSYFNITKQYFDAVRGVVFHSGLSVDGIKISEALPFDLTPPTPKKSWVSAPLVLVKNQGCEISDFPSAANGSIVLIERGVCAFGDKSQLAGLSGAVAAVIFNNIPGDGVFSGTLGTPLPDQVATIGVSYEVGTAWAHKLALNISLNASAYVDSFVKNVTTYNIIAETRDGDPNNVVMLSAHSDSVQYPGINDDGSGTISLVEVALGLSKFSVNNTVRFAWFSGEEEGLLGSDYYVAQLSPEENIKIRVAMDYDMMASPNFAYQVYDANNKVNPNGSGNLKQLYIDYYNSQNLNHTLIPFDGRSDYDAFIKNGIPAGGIATGAEGIKTPEEAEMFGGVAGQPYDSCYHQLCDDTTNLNYEAWMVNTKLIAHSVASFARSFERFPVREPLAVSNENQKYSYKYHGSKLVL</sequence>
<evidence type="ECO:0000313" key="12">
    <source>
        <dbReference type="EMBL" id="VVT56092.1"/>
    </source>
</evidence>
<comment type="similarity">
    <text evidence="2">Belongs to the peptidase M28 family. M28A subfamily.</text>
</comment>
<evidence type="ECO:0000259" key="11">
    <source>
        <dbReference type="Pfam" id="PF04389"/>
    </source>
</evidence>
<reference evidence="12 13" key="1">
    <citation type="submission" date="2019-09" db="EMBL/GenBank/DDBJ databases">
        <authorList>
            <person name="Brejova B."/>
        </authorList>
    </citation>
    <scope>NUCLEOTIDE SEQUENCE [LARGE SCALE GENOMIC DNA]</scope>
</reference>
<dbReference type="SUPFAM" id="SSF53187">
    <property type="entry name" value="Zn-dependent exopeptidases"/>
    <property type="match status" value="1"/>
</dbReference>
<organism evidence="12 13">
    <name type="scientific">Magnusiomyces paraingens</name>
    <dbReference type="NCBI Taxonomy" id="2606893"/>
    <lineage>
        <taxon>Eukaryota</taxon>
        <taxon>Fungi</taxon>
        <taxon>Dikarya</taxon>
        <taxon>Ascomycota</taxon>
        <taxon>Saccharomycotina</taxon>
        <taxon>Dipodascomycetes</taxon>
        <taxon>Dipodascales</taxon>
        <taxon>Dipodascaceae</taxon>
        <taxon>Magnusiomyces</taxon>
    </lineage>
</organism>
<keyword evidence="7 9" id="KW-0378">Hydrolase</keyword>
<dbReference type="OrthoDB" id="10013407at2759"/>
<dbReference type="PANTHER" id="PTHR12147">
    <property type="entry name" value="METALLOPEPTIDASE M28 FAMILY MEMBER"/>
    <property type="match status" value="1"/>
</dbReference>
<keyword evidence="3" id="KW-0031">Aminopeptidase</keyword>
<dbReference type="GO" id="GO:0004177">
    <property type="term" value="F:aminopeptidase activity"/>
    <property type="evidence" value="ECO:0007669"/>
    <property type="project" value="UniProtKB-KW"/>
</dbReference>
<evidence type="ECO:0000256" key="1">
    <source>
        <dbReference type="ARBA" id="ARBA00001947"/>
    </source>
</evidence>
<evidence type="ECO:0000256" key="6">
    <source>
        <dbReference type="ARBA" id="ARBA00022729"/>
    </source>
</evidence>
<evidence type="ECO:0000256" key="3">
    <source>
        <dbReference type="ARBA" id="ARBA00022438"/>
    </source>
</evidence>
<evidence type="ECO:0000256" key="9">
    <source>
        <dbReference type="RuleBase" id="RU361240"/>
    </source>
</evidence>
<evidence type="ECO:0000256" key="4">
    <source>
        <dbReference type="ARBA" id="ARBA00022670"/>
    </source>
</evidence>
<feature type="signal peptide" evidence="9">
    <location>
        <begin position="1"/>
        <end position="19"/>
    </location>
</feature>
<keyword evidence="4 9" id="KW-0645">Protease</keyword>
<dbReference type="FunFam" id="3.40.630.10:FF:000093">
    <property type="entry name" value="Peptide hydrolase"/>
    <property type="match status" value="1"/>
</dbReference>
<accession>A0A5E8BYG2</accession>
<keyword evidence="5 9" id="KW-0479">Metal-binding</keyword>
<feature type="domain" description="PA" evidence="10">
    <location>
        <begin position="169"/>
        <end position="256"/>
    </location>
</feature>
<proteinExistence type="inferred from homology"/>
<protein>
    <recommendedName>
        <fullName evidence="9">Peptide hydrolase</fullName>
        <ecNumber evidence="9">3.4.-.-</ecNumber>
    </recommendedName>
</protein>
<dbReference type="PANTHER" id="PTHR12147:SF17">
    <property type="entry name" value="AMINOPEPTIDASE Y"/>
    <property type="match status" value="1"/>
</dbReference>
<dbReference type="InterPro" id="IPR007484">
    <property type="entry name" value="Peptidase_M28"/>
</dbReference>
<dbReference type="AlphaFoldDB" id="A0A5E8BYG2"/>
<dbReference type="InterPro" id="IPR003137">
    <property type="entry name" value="PA_domain"/>
</dbReference>
<dbReference type="GO" id="GO:0046872">
    <property type="term" value="F:metal ion binding"/>
    <property type="evidence" value="ECO:0007669"/>
    <property type="project" value="UniProtKB-KW"/>
</dbReference>
<keyword evidence="8 9" id="KW-0862">Zinc</keyword>
<feature type="domain" description="Peptidase M28" evidence="11">
    <location>
        <begin position="283"/>
        <end position="491"/>
    </location>
</feature>
<dbReference type="SUPFAM" id="SSF52025">
    <property type="entry name" value="PA domain"/>
    <property type="match status" value="1"/>
</dbReference>
<name>A0A5E8BYG2_9ASCO</name>
<dbReference type="Pfam" id="PF02225">
    <property type="entry name" value="PA"/>
    <property type="match status" value="1"/>
</dbReference>
<gene>
    <name evidence="12" type="ORF">SAPINGB_P004803</name>
</gene>
<comment type="cofactor">
    <cofactor evidence="1">
        <name>Zn(2+)</name>
        <dbReference type="ChEBI" id="CHEBI:29105"/>
    </cofactor>
</comment>
<dbReference type="RefSeq" id="XP_031855409.1">
    <property type="nucleotide sequence ID" value="XM_031999518.1"/>
</dbReference>
<evidence type="ECO:0000313" key="13">
    <source>
        <dbReference type="Proteomes" id="UP000398389"/>
    </source>
</evidence>
<dbReference type="CDD" id="cd03876">
    <property type="entry name" value="M28_SGAP_like"/>
    <property type="match status" value="1"/>
</dbReference>
<keyword evidence="13" id="KW-1185">Reference proteome</keyword>
<dbReference type="GeneID" id="43583618"/>
<evidence type="ECO:0000256" key="7">
    <source>
        <dbReference type="ARBA" id="ARBA00022801"/>
    </source>
</evidence>
<dbReference type="GO" id="GO:0006508">
    <property type="term" value="P:proteolysis"/>
    <property type="evidence" value="ECO:0007669"/>
    <property type="project" value="UniProtKB-KW"/>
</dbReference>
<dbReference type="Pfam" id="PF04389">
    <property type="entry name" value="Peptidase_M28"/>
    <property type="match status" value="1"/>
</dbReference>
<evidence type="ECO:0000256" key="2">
    <source>
        <dbReference type="ARBA" id="ARBA00005957"/>
    </source>
</evidence>
<feature type="chain" id="PRO_5023015580" description="Peptide hydrolase" evidence="9">
    <location>
        <begin position="20"/>
        <end position="529"/>
    </location>
</feature>
<dbReference type="Gene3D" id="3.50.30.30">
    <property type="match status" value="1"/>
</dbReference>
<evidence type="ECO:0000256" key="8">
    <source>
        <dbReference type="ARBA" id="ARBA00022833"/>
    </source>
</evidence>
<evidence type="ECO:0000259" key="10">
    <source>
        <dbReference type="Pfam" id="PF02225"/>
    </source>
</evidence>
<dbReference type="Gene3D" id="3.40.630.10">
    <property type="entry name" value="Zn peptidases"/>
    <property type="match status" value="1"/>
</dbReference>
<dbReference type="InterPro" id="IPR045175">
    <property type="entry name" value="M28_fam"/>
</dbReference>
<dbReference type="EC" id="3.4.-.-" evidence="9"/>
<evidence type="ECO:0000256" key="5">
    <source>
        <dbReference type="ARBA" id="ARBA00022723"/>
    </source>
</evidence>
<dbReference type="InterPro" id="IPR041756">
    <property type="entry name" value="M28_SGAP-like"/>
</dbReference>
<keyword evidence="6 9" id="KW-0732">Signal</keyword>
<dbReference type="InterPro" id="IPR046450">
    <property type="entry name" value="PA_dom_sf"/>
</dbReference>
<dbReference type="GO" id="GO:0008235">
    <property type="term" value="F:metalloexopeptidase activity"/>
    <property type="evidence" value="ECO:0007669"/>
    <property type="project" value="InterPro"/>
</dbReference>
<dbReference type="CDD" id="cd02130">
    <property type="entry name" value="PA_ScAPY_like"/>
    <property type="match status" value="1"/>
</dbReference>
<dbReference type="EMBL" id="CABVLU010000004">
    <property type="protein sequence ID" value="VVT56092.1"/>
    <property type="molecule type" value="Genomic_DNA"/>
</dbReference>